<evidence type="ECO:0000256" key="5">
    <source>
        <dbReference type="ARBA" id="ARBA00019454"/>
    </source>
</evidence>
<comment type="function">
    <text evidence="2">Factor IX is a vitamin K-dependent plasma protein that participates in the intrinsic pathway of blood coagulation by converting factor X to its active form in the presence of Ca(2+) ions, phospholipids, and factor VIIIa.</text>
</comment>
<dbReference type="PROSITE" id="PS00135">
    <property type="entry name" value="TRYPSIN_SER"/>
    <property type="match status" value="1"/>
</dbReference>
<organism evidence="29 30">
    <name type="scientific">Pleuronectes platessa</name>
    <name type="common">European plaice</name>
    <dbReference type="NCBI Taxonomy" id="8262"/>
    <lineage>
        <taxon>Eukaryota</taxon>
        <taxon>Metazoa</taxon>
        <taxon>Chordata</taxon>
        <taxon>Craniata</taxon>
        <taxon>Vertebrata</taxon>
        <taxon>Euteleostomi</taxon>
        <taxon>Actinopterygii</taxon>
        <taxon>Neopterygii</taxon>
        <taxon>Teleostei</taxon>
        <taxon>Neoteleostei</taxon>
        <taxon>Acanthomorphata</taxon>
        <taxon>Carangaria</taxon>
        <taxon>Pleuronectiformes</taxon>
        <taxon>Pleuronectoidei</taxon>
        <taxon>Pleuronectidae</taxon>
        <taxon>Pleuronectes</taxon>
    </lineage>
</organism>
<dbReference type="InterPro" id="IPR035972">
    <property type="entry name" value="GLA-like_dom_SF"/>
</dbReference>
<comment type="catalytic activity">
    <reaction evidence="1">
        <text>Selective cleavage of Arg-|-Ile bond in factor X to form factor Xa.</text>
        <dbReference type="EC" id="3.4.21.22"/>
    </reaction>
</comment>
<evidence type="ECO:0000256" key="7">
    <source>
        <dbReference type="ARBA" id="ARBA00022525"/>
    </source>
</evidence>
<dbReference type="Gene3D" id="2.40.10.10">
    <property type="entry name" value="Trypsin-like serine proteases"/>
    <property type="match status" value="2"/>
</dbReference>
<keyword evidence="16" id="KW-0106">Calcium</keyword>
<dbReference type="FunFam" id="2.10.25.10:FF:000162">
    <property type="entry name" value="Coagulation factor X (Predicted)"/>
    <property type="match status" value="1"/>
</dbReference>
<dbReference type="PROSITE" id="PS01187">
    <property type="entry name" value="EGF_CA"/>
    <property type="match status" value="1"/>
</dbReference>
<dbReference type="SUPFAM" id="SSF57196">
    <property type="entry name" value="EGF/Laminin"/>
    <property type="match status" value="2"/>
</dbReference>
<evidence type="ECO:0000256" key="6">
    <source>
        <dbReference type="ARBA" id="ARBA00022479"/>
    </source>
</evidence>
<dbReference type="InterPro" id="IPR000294">
    <property type="entry name" value="GLA_domain"/>
</dbReference>
<keyword evidence="12" id="KW-0479">Metal-binding</keyword>
<dbReference type="PROSITE" id="PS00022">
    <property type="entry name" value="EGF_1"/>
    <property type="match status" value="1"/>
</dbReference>
<dbReference type="FunFam" id="2.40.10.10:FF:000120">
    <property type="entry name" value="Putative serine protease"/>
    <property type="match status" value="1"/>
</dbReference>
<evidence type="ECO:0000313" key="30">
    <source>
        <dbReference type="Proteomes" id="UP001153269"/>
    </source>
</evidence>
<dbReference type="InterPro" id="IPR001881">
    <property type="entry name" value="EGF-like_Ca-bd_dom"/>
</dbReference>
<dbReference type="SUPFAM" id="SSF50494">
    <property type="entry name" value="Trypsin-like serine proteases"/>
    <property type="match status" value="1"/>
</dbReference>
<dbReference type="EC" id="3.4.21.22" evidence="4"/>
<feature type="domain" description="Peptidase S1" evidence="27">
    <location>
        <begin position="317"/>
        <end position="558"/>
    </location>
</feature>
<evidence type="ECO:0000256" key="25">
    <source>
        <dbReference type="SAM" id="MobiDB-lite"/>
    </source>
</evidence>
<comment type="caution">
    <text evidence="23">Lacks conserved residue(s) required for the propagation of feature annotation.</text>
</comment>
<evidence type="ECO:0000256" key="12">
    <source>
        <dbReference type="ARBA" id="ARBA00022723"/>
    </source>
</evidence>
<evidence type="ECO:0000256" key="16">
    <source>
        <dbReference type="ARBA" id="ARBA00022837"/>
    </source>
</evidence>
<keyword evidence="20 23" id="KW-1015">Disulfide bond</keyword>
<dbReference type="PRINTS" id="PR00001">
    <property type="entry name" value="GLABLOOD"/>
</dbReference>
<feature type="region of interest" description="Disordered" evidence="25">
    <location>
        <begin position="201"/>
        <end position="228"/>
    </location>
</feature>
<evidence type="ECO:0000256" key="20">
    <source>
        <dbReference type="ARBA" id="ARBA00023157"/>
    </source>
</evidence>
<dbReference type="InterPro" id="IPR001314">
    <property type="entry name" value="Peptidase_S1A"/>
</dbReference>
<keyword evidence="8 23" id="KW-0245">EGF-like domain</keyword>
<keyword evidence="18" id="KW-0094">Blood coagulation</keyword>
<dbReference type="EMBL" id="CADEAL010000597">
    <property type="protein sequence ID" value="CAB1422597.1"/>
    <property type="molecule type" value="Genomic_DNA"/>
</dbReference>
<dbReference type="Pfam" id="PF00594">
    <property type="entry name" value="Gla"/>
    <property type="match status" value="1"/>
</dbReference>
<dbReference type="InterPro" id="IPR043504">
    <property type="entry name" value="Peptidase_S1_PA_chymotrypsin"/>
</dbReference>
<evidence type="ECO:0000256" key="14">
    <source>
        <dbReference type="ARBA" id="ARBA00022801"/>
    </source>
</evidence>
<dbReference type="PROSITE" id="PS00011">
    <property type="entry name" value="GLA_1"/>
    <property type="match status" value="1"/>
</dbReference>
<dbReference type="SMART" id="SM00020">
    <property type="entry name" value="Tryp_SPc"/>
    <property type="match status" value="1"/>
</dbReference>
<sequence length="563" mass="62278">MSSGFGTSVKRRRISGGNEMAIFVLLALTAAVLLEGLAAEITEETTEAVFVSQQAAHAVLRRQRRYNSGHLEEVWKSNLERECWEEACSFEEAREVFENDEKTDEFWAKYIDGDQCNPNPCQNGATCQDGVGSYVCWCQLNFDGKNCEIETNKQCLVNNGGCSHFCRMQEGTSVCRCAAGYRLGPDKRSCEPTGPFSCGQVNLSPPPNTRSPMGPRGSNGTISTERSFNSSEILEDDYHGENLTLFYDNYDLPANESETSDIPVASGAHVRLARSDSGPIADPGVPDVTDNPELNKLSWGRPTLPTITAKENTDQRIVGGDEAEPGEIPWQVTLITNYSGTEKPFCGASLLSELWVITAAHCLVLNDIPKTGFFVRVGEHDVNVAEGQERDHLVAEQHIHHSYNLQKSTYDHDIALLKLAIPVELSNQRRPICLGPKDFTEDLLREPSNSMVSGWGKMAFNGVVATKLRRLEVPYVERTECKASSQYRITRFMFCAGFKSENKDSCQGDSGGPHTSKYKGTRFLTGIVSWGEGCAKRGKYGVYTRVSQYYAWISETTGIRTTG</sequence>
<evidence type="ECO:0000256" key="23">
    <source>
        <dbReference type="PROSITE-ProRule" id="PRU00076"/>
    </source>
</evidence>
<dbReference type="Pfam" id="PF00089">
    <property type="entry name" value="Trypsin"/>
    <property type="match status" value="1"/>
</dbReference>
<dbReference type="PANTHER" id="PTHR24278:SF31">
    <property type="entry name" value="COAGULATION FACTOR IX"/>
    <property type="match status" value="1"/>
</dbReference>
<dbReference type="PROSITE" id="PS50240">
    <property type="entry name" value="TRYPSIN_DOM"/>
    <property type="match status" value="1"/>
</dbReference>
<evidence type="ECO:0000256" key="24">
    <source>
        <dbReference type="RuleBase" id="RU363034"/>
    </source>
</evidence>
<dbReference type="Pfam" id="PF14670">
    <property type="entry name" value="FXa_inhibition"/>
    <property type="match status" value="1"/>
</dbReference>
<dbReference type="PROSITE" id="PS00134">
    <property type="entry name" value="TRYPSIN_HIS"/>
    <property type="match status" value="1"/>
</dbReference>
<evidence type="ECO:0000256" key="18">
    <source>
        <dbReference type="ARBA" id="ARBA00023084"/>
    </source>
</evidence>
<dbReference type="InterPro" id="IPR017857">
    <property type="entry name" value="Coagulation_fac-like_Gla_dom"/>
</dbReference>
<dbReference type="GO" id="GO:0006508">
    <property type="term" value="P:proteolysis"/>
    <property type="evidence" value="ECO:0007669"/>
    <property type="project" value="UniProtKB-KW"/>
</dbReference>
<dbReference type="PROSITE" id="PS50998">
    <property type="entry name" value="GLA_2"/>
    <property type="match status" value="1"/>
</dbReference>
<evidence type="ECO:0000256" key="3">
    <source>
        <dbReference type="ARBA" id="ARBA00004613"/>
    </source>
</evidence>
<dbReference type="InterPro" id="IPR000152">
    <property type="entry name" value="EGF-type_Asp/Asn_hydroxyl_site"/>
</dbReference>
<keyword evidence="7" id="KW-0964">Secreted</keyword>
<feature type="domain" description="EGF-like" evidence="26">
    <location>
        <begin position="112"/>
        <end position="148"/>
    </location>
</feature>
<protein>
    <recommendedName>
        <fullName evidence="5">Coagulation factor IX</fullName>
        <ecNumber evidence="4">3.4.21.22</ecNumber>
    </recommendedName>
    <alternativeName>
        <fullName evidence="22">Christmas factor</fullName>
    </alternativeName>
</protein>
<keyword evidence="6" id="KW-0301">Gamma-carboxyglutamic acid</keyword>
<dbReference type="PROSITE" id="PS50026">
    <property type="entry name" value="EGF_3"/>
    <property type="match status" value="1"/>
</dbReference>
<dbReference type="PROSITE" id="PS00010">
    <property type="entry name" value="ASX_HYDROXYL"/>
    <property type="match status" value="1"/>
</dbReference>
<keyword evidence="30" id="KW-1185">Reference proteome</keyword>
<keyword evidence="21" id="KW-0325">Glycoprotein</keyword>
<evidence type="ECO:0000256" key="9">
    <source>
        <dbReference type="ARBA" id="ARBA00022553"/>
    </source>
</evidence>
<dbReference type="Gene3D" id="2.10.25.10">
    <property type="entry name" value="Laminin"/>
    <property type="match status" value="2"/>
</dbReference>
<dbReference type="GO" id="GO:0004252">
    <property type="term" value="F:serine-type endopeptidase activity"/>
    <property type="evidence" value="ECO:0007669"/>
    <property type="project" value="UniProtKB-EC"/>
</dbReference>
<evidence type="ECO:0000256" key="22">
    <source>
        <dbReference type="ARBA" id="ARBA00031357"/>
    </source>
</evidence>
<accession>A0A9N7YDR6</accession>
<dbReference type="InterPro" id="IPR018097">
    <property type="entry name" value="EGF_Ca-bd_CS"/>
</dbReference>
<dbReference type="AlphaFoldDB" id="A0A9N7YDR6"/>
<dbReference type="Gene3D" id="4.10.740.10">
    <property type="entry name" value="Coagulation Factor IX"/>
    <property type="match status" value="1"/>
</dbReference>
<feature type="disulfide bond" evidence="23">
    <location>
        <begin position="138"/>
        <end position="147"/>
    </location>
</feature>
<dbReference type="PRINTS" id="PR00722">
    <property type="entry name" value="CHYMOTRYPSIN"/>
</dbReference>
<evidence type="ECO:0000256" key="17">
    <source>
        <dbReference type="ARBA" id="ARBA00022842"/>
    </source>
</evidence>
<dbReference type="InterPro" id="IPR050442">
    <property type="entry name" value="Peptidase_S1_coag_factors"/>
</dbReference>
<dbReference type="SMART" id="SM00179">
    <property type="entry name" value="EGF_CA"/>
    <property type="match status" value="2"/>
</dbReference>
<name>A0A9N7YDR6_PLEPL</name>
<evidence type="ECO:0000256" key="15">
    <source>
        <dbReference type="ARBA" id="ARBA00022825"/>
    </source>
</evidence>
<evidence type="ECO:0000256" key="13">
    <source>
        <dbReference type="ARBA" id="ARBA00022729"/>
    </source>
</evidence>
<dbReference type="InterPro" id="IPR033116">
    <property type="entry name" value="TRYPSIN_SER"/>
</dbReference>
<evidence type="ECO:0000256" key="10">
    <source>
        <dbReference type="ARBA" id="ARBA00022670"/>
    </source>
</evidence>
<keyword evidence="13" id="KW-0732">Signal</keyword>
<keyword evidence="9" id="KW-0597">Phosphoprotein</keyword>
<evidence type="ECO:0000259" key="28">
    <source>
        <dbReference type="PROSITE" id="PS50998"/>
    </source>
</evidence>
<keyword evidence="10 24" id="KW-0645">Protease</keyword>
<evidence type="ECO:0000256" key="4">
    <source>
        <dbReference type="ARBA" id="ARBA00012066"/>
    </source>
</evidence>
<evidence type="ECO:0000256" key="21">
    <source>
        <dbReference type="ARBA" id="ARBA00023180"/>
    </source>
</evidence>
<dbReference type="GO" id="GO:0005509">
    <property type="term" value="F:calcium ion binding"/>
    <property type="evidence" value="ECO:0007669"/>
    <property type="project" value="InterPro"/>
</dbReference>
<keyword evidence="17" id="KW-0460">Magnesium</keyword>
<evidence type="ECO:0000313" key="29">
    <source>
        <dbReference type="EMBL" id="CAB1422597.1"/>
    </source>
</evidence>
<evidence type="ECO:0000259" key="26">
    <source>
        <dbReference type="PROSITE" id="PS50026"/>
    </source>
</evidence>
<keyword evidence="15 24" id="KW-0720">Serine protease</keyword>
<dbReference type="SMART" id="SM00181">
    <property type="entry name" value="EGF"/>
    <property type="match status" value="2"/>
</dbReference>
<keyword evidence="14 24" id="KW-0378">Hydrolase</keyword>
<comment type="subcellular location">
    <subcellularLocation>
        <location evidence="3">Secreted</location>
    </subcellularLocation>
</comment>
<evidence type="ECO:0000256" key="19">
    <source>
        <dbReference type="ARBA" id="ARBA00023145"/>
    </source>
</evidence>
<dbReference type="Pfam" id="PF00008">
    <property type="entry name" value="EGF"/>
    <property type="match status" value="1"/>
</dbReference>
<dbReference type="InterPro" id="IPR001254">
    <property type="entry name" value="Trypsin_dom"/>
</dbReference>
<evidence type="ECO:0000256" key="11">
    <source>
        <dbReference type="ARBA" id="ARBA00022696"/>
    </source>
</evidence>
<dbReference type="Proteomes" id="UP001153269">
    <property type="component" value="Unassembled WGS sequence"/>
</dbReference>
<dbReference type="GO" id="GO:0005615">
    <property type="term" value="C:extracellular space"/>
    <property type="evidence" value="ECO:0007669"/>
    <property type="project" value="TreeGrafter"/>
</dbReference>
<dbReference type="InterPro" id="IPR018114">
    <property type="entry name" value="TRYPSIN_HIS"/>
</dbReference>
<evidence type="ECO:0000256" key="1">
    <source>
        <dbReference type="ARBA" id="ARBA00001368"/>
    </source>
</evidence>
<feature type="domain" description="Gla" evidence="28">
    <location>
        <begin position="66"/>
        <end position="112"/>
    </location>
</feature>
<dbReference type="CDD" id="cd00190">
    <property type="entry name" value="Tryp_SPc"/>
    <property type="match status" value="1"/>
</dbReference>
<dbReference type="GO" id="GO:0007596">
    <property type="term" value="P:blood coagulation"/>
    <property type="evidence" value="ECO:0007669"/>
    <property type="project" value="UniProtKB-KW"/>
</dbReference>
<keyword evidence="11" id="KW-0356">Hemostasis</keyword>
<dbReference type="SUPFAM" id="SSF57630">
    <property type="entry name" value="GLA-domain"/>
    <property type="match status" value="1"/>
</dbReference>
<dbReference type="CDD" id="cd00054">
    <property type="entry name" value="EGF_CA"/>
    <property type="match status" value="1"/>
</dbReference>
<keyword evidence="19" id="KW-0865">Zymogen</keyword>
<dbReference type="PANTHER" id="PTHR24278">
    <property type="entry name" value="COAGULATION FACTOR"/>
    <property type="match status" value="1"/>
</dbReference>
<evidence type="ECO:0000256" key="8">
    <source>
        <dbReference type="ARBA" id="ARBA00022536"/>
    </source>
</evidence>
<proteinExistence type="predicted"/>
<evidence type="ECO:0000259" key="27">
    <source>
        <dbReference type="PROSITE" id="PS50240"/>
    </source>
</evidence>
<evidence type="ECO:0000256" key="2">
    <source>
        <dbReference type="ARBA" id="ARBA00002741"/>
    </source>
</evidence>
<gene>
    <name evidence="29" type="ORF">PLEPLA_LOCUS10514</name>
</gene>
<comment type="caution">
    <text evidence="29">The sequence shown here is derived from an EMBL/GenBank/DDBJ whole genome shotgun (WGS) entry which is preliminary data.</text>
</comment>
<dbReference type="FunFam" id="4.10.740.10:FF:000001">
    <property type="entry name" value="vitamin K-dependent protein S"/>
    <property type="match status" value="1"/>
</dbReference>
<dbReference type="InterPro" id="IPR000742">
    <property type="entry name" value="EGF"/>
</dbReference>
<reference evidence="29" key="1">
    <citation type="submission" date="2020-03" db="EMBL/GenBank/DDBJ databases">
        <authorList>
            <person name="Weist P."/>
        </authorList>
    </citation>
    <scope>NUCLEOTIDE SEQUENCE</scope>
</reference>
<dbReference type="InterPro" id="IPR009003">
    <property type="entry name" value="Peptidase_S1_PA"/>
</dbReference>
<dbReference type="SMART" id="SM00069">
    <property type="entry name" value="GLA"/>
    <property type="match status" value="1"/>
</dbReference>
<feature type="compositionally biased region" description="Polar residues" evidence="25">
    <location>
        <begin position="218"/>
        <end position="228"/>
    </location>
</feature>